<dbReference type="Proteomes" id="UP001595075">
    <property type="component" value="Unassembled WGS sequence"/>
</dbReference>
<dbReference type="PANTHER" id="PTHR33112:SF16">
    <property type="entry name" value="HETEROKARYON INCOMPATIBILITY DOMAIN-CONTAINING PROTEIN"/>
    <property type="match status" value="1"/>
</dbReference>
<evidence type="ECO:0000259" key="1">
    <source>
        <dbReference type="Pfam" id="PF06985"/>
    </source>
</evidence>
<comment type="caution">
    <text evidence="2">The sequence shown here is derived from an EMBL/GenBank/DDBJ whole genome shotgun (WGS) entry which is preliminary data.</text>
</comment>
<gene>
    <name evidence="2" type="ORF">VTL71DRAFT_2135</name>
</gene>
<dbReference type="PANTHER" id="PTHR33112">
    <property type="entry name" value="DOMAIN PROTEIN, PUTATIVE-RELATED"/>
    <property type="match status" value="1"/>
</dbReference>
<keyword evidence="3" id="KW-1185">Reference proteome</keyword>
<dbReference type="Pfam" id="PF06985">
    <property type="entry name" value="HET"/>
    <property type="match status" value="1"/>
</dbReference>
<evidence type="ECO:0000313" key="3">
    <source>
        <dbReference type="Proteomes" id="UP001595075"/>
    </source>
</evidence>
<dbReference type="InterPro" id="IPR010730">
    <property type="entry name" value="HET"/>
</dbReference>
<name>A0ABR4C9Z4_9HELO</name>
<dbReference type="EMBL" id="JAZHXI010000011">
    <property type="protein sequence ID" value="KAL2066064.1"/>
    <property type="molecule type" value="Genomic_DNA"/>
</dbReference>
<proteinExistence type="predicted"/>
<reference evidence="2 3" key="1">
    <citation type="journal article" date="2024" name="Commun. Biol.">
        <title>Comparative genomic analysis of thermophilic fungi reveals convergent evolutionary adaptations and gene losses.</title>
        <authorList>
            <person name="Steindorff A.S."/>
            <person name="Aguilar-Pontes M.V."/>
            <person name="Robinson A.J."/>
            <person name="Andreopoulos B."/>
            <person name="LaButti K."/>
            <person name="Kuo A."/>
            <person name="Mondo S."/>
            <person name="Riley R."/>
            <person name="Otillar R."/>
            <person name="Haridas S."/>
            <person name="Lipzen A."/>
            <person name="Grimwood J."/>
            <person name="Schmutz J."/>
            <person name="Clum A."/>
            <person name="Reid I.D."/>
            <person name="Moisan M.C."/>
            <person name="Butler G."/>
            <person name="Nguyen T.T.M."/>
            <person name="Dewar K."/>
            <person name="Conant G."/>
            <person name="Drula E."/>
            <person name="Henrissat B."/>
            <person name="Hansel C."/>
            <person name="Singer S."/>
            <person name="Hutchinson M.I."/>
            <person name="de Vries R.P."/>
            <person name="Natvig D.O."/>
            <person name="Powell A.J."/>
            <person name="Tsang A."/>
            <person name="Grigoriev I.V."/>
        </authorList>
    </citation>
    <scope>NUCLEOTIDE SEQUENCE [LARGE SCALE GENOMIC DNA]</scope>
    <source>
        <strain evidence="2 3">CBS 494.80</strain>
    </source>
</reference>
<sequence length="696" mass="78128">MESASGSSAALATQNIVYDSLCDACWKFFERPGVLETSMITRTHAYYWPTDWPEESAPPTTKIHSGISDMKASARAGCHLCTLILSSFGHWQAELAIPDTSLILAETWRYRDSLGQNMATVCVWPTKTADKDTFFRRFSISRLSSREKNNIMVRRKYNTHGISPESLSQIQEWLGKCCRDHSTCEKSWKLTSKDRSVPTRLIEITKPAGTWRVRVIHGTEVSENTSYATLSHCWGKSSFIHLTMSNQDLYRDNVPMESLPQTFRDAVELTYALGLHHLWIDSLCIIQDSHSDWLYESSKMGSVYAQGHINIAATYSLNGDGGLFNQSRGLSTSPCIFPIADGESMTEAILYEEKVWQREVEETPLGRRAWVVQERVLAPRIVHFSSSQVFWECCQERQAELLPLDSVGENGELKKVTPYPGTSEAEDPDRIWVSDTLFFNMQVHANWACLVEKYSTCSLTVQSDKLVAISGLARRACGQLGLTFDNYVAGLWKSNLIHGLLYRVNRDSSLSPSVFSGRAPSWSWASVNGSIIFFPQDSANLSEWQCASVLDVRIYPEGDGQLVGGSLRIQGPLAEVPLSNLSSEVSRKFDHDPTKFRAGFATVMYFDTQEHEEKDGPVYLLILIIDSKVDEPAIIHGLLLSPTGSKKGQFERVGVMLYAQAEDFELAFRNAKDPTMLDESLYEEADIEKGFTVVII</sequence>
<organism evidence="2 3">
    <name type="scientific">Oculimacula yallundae</name>
    <dbReference type="NCBI Taxonomy" id="86028"/>
    <lineage>
        <taxon>Eukaryota</taxon>
        <taxon>Fungi</taxon>
        <taxon>Dikarya</taxon>
        <taxon>Ascomycota</taxon>
        <taxon>Pezizomycotina</taxon>
        <taxon>Leotiomycetes</taxon>
        <taxon>Helotiales</taxon>
        <taxon>Ploettnerulaceae</taxon>
        <taxon>Oculimacula</taxon>
    </lineage>
</organism>
<feature type="domain" description="Heterokaryon incompatibility" evidence="1">
    <location>
        <begin position="227"/>
        <end position="374"/>
    </location>
</feature>
<accession>A0ABR4C9Z4</accession>
<protein>
    <recommendedName>
        <fullName evidence="1">Heterokaryon incompatibility domain-containing protein</fullName>
    </recommendedName>
</protein>
<evidence type="ECO:0000313" key="2">
    <source>
        <dbReference type="EMBL" id="KAL2066064.1"/>
    </source>
</evidence>